<evidence type="ECO:0000256" key="5">
    <source>
        <dbReference type="ARBA" id="ARBA00023163"/>
    </source>
</evidence>
<dbReference type="InterPro" id="IPR013249">
    <property type="entry name" value="RNA_pol_sigma70_r4_t2"/>
</dbReference>
<dbReference type="CDD" id="cd06171">
    <property type="entry name" value="Sigma70_r4"/>
    <property type="match status" value="1"/>
</dbReference>
<dbReference type="NCBIfam" id="TIGR02937">
    <property type="entry name" value="sigma70-ECF"/>
    <property type="match status" value="1"/>
</dbReference>
<dbReference type="PANTHER" id="PTHR43133">
    <property type="entry name" value="RNA POLYMERASE ECF-TYPE SIGMA FACTO"/>
    <property type="match status" value="1"/>
</dbReference>
<accession>A0A1K1R5Z9</accession>
<organism evidence="9 10">
    <name type="scientific">Cellulophaga fucicola</name>
    <dbReference type="NCBI Taxonomy" id="76595"/>
    <lineage>
        <taxon>Bacteria</taxon>
        <taxon>Pseudomonadati</taxon>
        <taxon>Bacteroidota</taxon>
        <taxon>Flavobacteriia</taxon>
        <taxon>Flavobacteriales</taxon>
        <taxon>Flavobacteriaceae</taxon>
        <taxon>Cellulophaga</taxon>
    </lineage>
</organism>
<dbReference type="Gene3D" id="1.10.1740.10">
    <property type="match status" value="1"/>
</dbReference>
<dbReference type="EMBL" id="FPIY01000007">
    <property type="protein sequence ID" value="SFW67340.1"/>
    <property type="molecule type" value="Genomic_DNA"/>
</dbReference>
<evidence type="ECO:0000313" key="9">
    <source>
        <dbReference type="EMBL" id="SFW67340.1"/>
    </source>
</evidence>
<dbReference type="Gene3D" id="1.10.10.10">
    <property type="entry name" value="Winged helix-like DNA-binding domain superfamily/Winged helix DNA-binding domain"/>
    <property type="match status" value="1"/>
</dbReference>
<name>A0A1K1R5Z9_9FLAO</name>
<keyword evidence="10" id="KW-1185">Reference proteome</keyword>
<proteinExistence type="inferred from homology"/>
<dbReference type="InterPro" id="IPR014284">
    <property type="entry name" value="RNA_pol_sigma-70_dom"/>
</dbReference>
<protein>
    <recommendedName>
        <fullName evidence="6">RNA polymerase sigma factor</fullName>
    </recommendedName>
</protein>
<dbReference type="InterPro" id="IPR007627">
    <property type="entry name" value="RNA_pol_sigma70_r2"/>
</dbReference>
<dbReference type="InterPro" id="IPR013324">
    <property type="entry name" value="RNA_pol_sigma_r3/r4-like"/>
</dbReference>
<comment type="similarity">
    <text evidence="1 6">Belongs to the sigma-70 factor family. ECF subfamily.</text>
</comment>
<dbReference type="PROSITE" id="PS01063">
    <property type="entry name" value="SIGMA70_ECF"/>
    <property type="match status" value="1"/>
</dbReference>
<sequence length="218" mass="24960">MVTSLSKKYFLTTLVTKPINRSSNLQMTNTNDQYYITKILAGDAQAYTFLVNKYKDMVFTLAVRMLRNKEEAEEVAQDAFVKAYIKLDKFKGDAKFSTWLYKVVYNTSLDKLKKLKKNALVVPIENVTERNLHTIDNALEQMQDKERTAAIQECIALLAADESALLTLFYFEELSLKEIAKITAIPVNNLKVKLFRSRKKLAAIIETKISPEIINIYG</sequence>
<dbReference type="GO" id="GO:0003677">
    <property type="term" value="F:DNA binding"/>
    <property type="evidence" value="ECO:0007669"/>
    <property type="project" value="UniProtKB-KW"/>
</dbReference>
<dbReference type="Pfam" id="PF04542">
    <property type="entry name" value="Sigma70_r2"/>
    <property type="match status" value="1"/>
</dbReference>
<evidence type="ECO:0000256" key="1">
    <source>
        <dbReference type="ARBA" id="ARBA00010641"/>
    </source>
</evidence>
<dbReference type="InterPro" id="IPR039425">
    <property type="entry name" value="RNA_pol_sigma-70-like"/>
</dbReference>
<dbReference type="Proteomes" id="UP000183257">
    <property type="component" value="Unassembled WGS sequence"/>
</dbReference>
<dbReference type="Pfam" id="PF08281">
    <property type="entry name" value="Sigma70_r4_2"/>
    <property type="match status" value="1"/>
</dbReference>
<keyword evidence="2 6" id="KW-0805">Transcription regulation</keyword>
<dbReference type="GO" id="GO:0006352">
    <property type="term" value="P:DNA-templated transcription initiation"/>
    <property type="evidence" value="ECO:0007669"/>
    <property type="project" value="InterPro"/>
</dbReference>
<evidence type="ECO:0000256" key="2">
    <source>
        <dbReference type="ARBA" id="ARBA00023015"/>
    </source>
</evidence>
<evidence type="ECO:0000259" key="7">
    <source>
        <dbReference type="Pfam" id="PF04542"/>
    </source>
</evidence>
<reference evidence="10" key="1">
    <citation type="submission" date="2016-11" db="EMBL/GenBank/DDBJ databases">
        <authorList>
            <person name="Varghese N."/>
            <person name="Submissions S."/>
        </authorList>
    </citation>
    <scope>NUCLEOTIDE SEQUENCE [LARGE SCALE GENOMIC DNA]</scope>
    <source>
        <strain evidence="10">DSM 24786</strain>
    </source>
</reference>
<feature type="domain" description="RNA polymerase sigma factor 70 region 4 type 2" evidence="8">
    <location>
        <begin position="150"/>
        <end position="201"/>
    </location>
</feature>
<evidence type="ECO:0000313" key="10">
    <source>
        <dbReference type="Proteomes" id="UP000183257"/>
    </source>
</evidence>
<dbReference type="SUPFAM" id="SSF88659">
    <property type="entry name" value="Sigma3 and sigma4 domains of RNA polymerase sigma factors"/>
    <property type="match status" value="1"/>
</dbReference>
<dbReference type="InterPro" id="IPR036388">
    <property type="entry name" value="WH-like_DNA-bd_sf"/>
</dbReference>
<evidence type="ECO:0000256" key="4">
    <source>
        <dbReference type="ARBA" id="ARBA00023125"/>
    </source>
</evidence>
<evidence type="ECO:0000259" key="8">
    <source>
        <dbReference type="Pfam" id="PF08281"/>
    </source>
</evidence>
<evidence type="ECO:0000256" key="3">
    <source>
        <dbReference type="ARBA" id="ARBA00023082"/>
    </source>
</evidence>
<feature type="domain" description="RNA polymerase sigma-70 region 2" evidence="7">
    <location>
        <begin position="50"/>
        <end position="116"/>
    </location>
</feature>
<dbReference type="AlphaFoldDB" id="A0A1K1R5Z9"/>
<dbReference type="SUPFAM" id="SSF88946">
    <property type="entry name" value="Sigma2 domain of RNA polymerase sigma factors"/>
    <property type="match status" value="1"/>
</dbReference>
<dbReference type="GO" id="GO:0016987">
    <property type="term" value="F:sigma factor activity"/>
    <property type="evidence" value="ECO:0007669"/>
    <property type="project" value="UniProtKB-KW"/>
</dbReference>
<dbReference type="InterPro" id="IPR013325">
    <property type="entry name" value="RNA_pol_sigma_r2"/>
</dbReference>
<keyword evidence="4 6" id="KW-0238">DNA-binding</keyword>
<evidence type="ECO:0000256" key="6">
    <source>
        <dbReference type="RuleBase" id="RU000716"/>
    </source>
</evidence>
<dbReference type="InterPro" id="IPR000838">
    <property type="entry name" value="RNA_pol_sigma70_ECF_CS"/>
</dbReference>
<gene>
    <name evidence="9" type="ORF">SAMN05660313_03304</name>
</gene>
<dbReference type="PANTHER" id="PTHR43133:SF8">
    <property type="entry name" value="RNA POLYMERASE SIGMA FACTOR HI_1459-RELATED"/>
    <property type="match status" value="1"/>
</dbReference>
<dbReference type="STRING" id="76595.SAMN05660313_03304"/>
<keyword evidence="3 6" id="KW-0731">Sigma factor</keyword>
<keyword evidence="5 6" id="KW-0804">Transcription</keyword>
<dbReference type="OrthoDB" id="1027298at2"/>